<feature type="transmembrane region" description="Helical" evidence="1">
    <location>
        <begin position="6"/>
        <end position="24"/>
    </location>
</feature>
<name>A0ABW2KXX3_9PROT</name>
<dbReference type="RefSeq" id="WP_377359769.1">
    <property type="nucleotide sequence ID" value="NZ_JBHTCM010000012.1"/>
</dbReference>
<sequence length="93" mass="9548">MPLIPALAALLAGVLILVVALRGLRPQARTEERLYTLAAGFWAVFGAGIHNLFGVARLAPALAPKGPLATSLFGFGLLLLAIAAGWLSLSGSD</sequence>
<gene>
    <name evidence="2" type="ORF">ACFQPS_13565</name>
</gene>
<proteinExistence type="predicted"/>
<comment type="caution">
    <text evidence="2">The sequence shown here is derived from an EMBL/GenBank/DDBJ whole genome shotgun (WGS) entry which is preliminary data.</text>
</comment>
<organism evidence="2 3">
    <name type="scientific">Rhodocista pekingensis</name>
    <dbReference type="NCBI Taxonomy" id="201185"/>
    <lineage>
        <taxon>Bacteria</taxon>
        <taxon>Pseudomonadati</taxon>
        <taxon>Pseudomonadota</taxon>
        <taxon>Alphaproteobacteria</taxon>
        <taxon>Rhodospirillales</taxon>
        <taxon>Azospirillaceae</taxon>
        <taxon>Rhodocista</taxon>
    </lineage>
</organism>
<keyword evidence="1" id="KW-0472">Membrane</keyword>
<keyword evidence="1" id="KW-0812">Transmembrane</keyword>
<feature type="transmembrane region" description="Helical" evidence="1">
    <location>
        <begin position="68"/>
        <end position="89"/>
    </location>
</feature>
<evidence type="ECO:0000313" key="3">
    <source>
        <dbReference type="Proteomes" id="UP001596456"/>
    </source>
</evidence>
<protein>
    <submittedName>
        <fullName evidence="2">Uncharacterized protein</fullName>
    </submittedName>
</protein>
<dbReference type="Proteomes" id="UP001596456">
    <property type="component" value="Unassembled WGS sequence"/>
</dbReference>
<dbReference type="EMBL" id="JBHTCM010000012">
    <property type="protein sequence ID" value="MFC7334195.1"/>
    <property type="molecule type" value="Genomic_DNA"/>
</dbReference>
<accession>A0ABW2KXX3</accession>
<evidence type="ECO:0000313" key="2">
    <source>
        <dbReference type="EMBL" id="MFC7334195.1"/>
    </source>
</evidence>
<reference evidence="3" key="1">
    <citation type="journal article" date="2019" name="Int. J. Syst. Evol. Microbiol.">
        <title>The Global Catalogue of Microorganisms (GCM) 10K type strain sequencing project: providing services to taxonomists for standard genome sequencing and annotation.</title>
        <authorList>
            <consortium name="The Broad Institute Genomics Platform"/>
            <consortium name="The Broad Institute Genome Sequencing Center for Infectious Disease"/>
            <person name="Wu L."/>
            <person name="Ma J."/>
        </authorList>
    </citation>
    <scope>NUCLEOTIDE SEQUENCE [LARGE SCALE GENOMIC DNA]</scope>
    <source>
        <strain evidence="3">CGMCC 1.16275</strain>
    </source>
</reference>
<evidence type="ECO:0000256" key="1">
    <source>
        <dbReference type="SAM" id="Phobius"/>
    </source>
</evidence>
<keyword evidence="3" id="KW-1185">Reference proteome</keyword>
<feature type="transmembrane region" description="Helical" evidence="1">
    <location>
        <begin position="36"/>
        <end position="56"/>
    </location>
</feature>
<keyword evidence="1" id="KW-1133">Transmembrane helix</keyword>